<dbReference type="InterPro" id="IPR010982">
    <property type="entry name" value="Lambda_DNA-bd_dom_sf"/>
</dbReference>
<protein>
    <submittedName>
        <fullName evidence="2">Helix-turn-helix</fullName>
    </submittedName>
</protein>
<proteinExistence type="predicted"/>
<evidence type="ECO:0000259" key="1">
    <source>
        <dbReference type="Pfam" id="PF01381"/>
    </source>
</evidence>
<sequence>MLTENGMTKYRLAKLGDVPHATLNDICSGKTRIEKCSGETLYKLAKVLLTEKSISLLQVWVPAVR</sequence>
<comment type="caution">
    <text evidence="2">The sequence shown here is derived from an EMBL/GenBank/DDBJ whole genome shotgun (WGS) entry which is preliminary data.</text>
</comment>
<evidence type="ECO:0000313" key="3">
    <source>
        <dbReference type="Proteomes" id="UP000017938"/>
    </source>
</evidence>
<dbReference type="EMBL" id="CBFW010000125">
    <property type="protein sequence ID" value="CDC72794.1"/>
    <property type="molecule type" value="Genomic_DNA"/>
</dbReference>
<accession>R6TSK2</accession>
<dbReference type="Proteomes" id="UP000017938">
    <property type="component" value="Unassembled WGS sequence"/>
</dbReference>
<name>R6TSK2_9BACT</name>
<dbReference type="Gene3D" id="1.10.260.40">
    <property type="entry name" value="lambda repressor-like DNA-binding domains"/>
    <property type="match status" value="1"/>
</dbReference>
<dbReference type="STRING" id="1263015.BN580_01090"/>
<evidence type="ECO:0000313" key="2">
    <source>
        <dbReference type="EMBL" id="CDC72794.1"/>
    </source>
</evidence>
<reference evidence="2" key="1">
    <citation type="submission" date="2012-11" db="EMBL/GenBank/DDBJ databases">
        <title>Dependencies among metagenomic species, viruses, plasmids and units of genetic variation.</title>
        <authorList>
            <person name="Nielsen H.B."/>
            <person name="Almeida M."/>
            <person name="Juncker A.S."/>
            <person name="Rasmussen S."/>
            <person name="Li J."/>
            <person name="Sunagawa S."/>
            <person name="Plichta D."/>
            <person name="Gautier L."/>
            <person name="Le Chatelier E."/>
            <person name="Peletier E."/>
            <person name="Bonde I."/>
            <person name="Nielsen T."/>
            <person name="Manichanh C."/>
            <person name="Arumugam M."/>
            <person name="Batto J."/>
            <person name="Santos M.B.Q.D."/>
            <person name="Blom N."/>
            <person name="Borruel N."/>
            <person name="Burgdorf K.S."/>
            <person name="Boumezbeur F."/>
            <person name="Casellas F."/>
            <person name="Dore J."/>
            <person name="Guarner F."/>
            <person name="Hansen T."/>
            <person name="Hildebrand F."/>
            <person name="Kaas R.S."/>
            <person name="Kennedy S."/>
            <person name="Kristiansen K."/>
            <person name="Kultima J.R."/>
            <person name="Leonard P."/>
            <person name="Levenez F."/>
            <person name="Lund O."/>
            <person name="Moumen B."/>
            <person name="Le Paslier D."/>
            <person name="Pons N."/>
            <person name="Pedersen O."/>
            <person name="Prifti E."/>
            <person name="Qin J."/>
            <person name="Raes J."/>
            <person name="Tap J."/>
            <person name="Tims S."/>
            <person name="Ussery D.W."/>
            <person name="Yamada T."/>
            <person name="MetaHit consortium"/>
            <person name="Renault P."/>
            <person name="Sicheritz-Ponten T."/>
            <person name="Bork P."/>
            <person name="Wang J."/>
            <person name="Brunak S."/>
            <person name="Ehrlich S.D."/>
        </authorList>
    </citation>
    <scope>NUCLEOTIDE SEQUENCE [LARGE SCALE GENOMIC DNA]</scope>
</reference>
<dbReference type="Pfam" id="PF01381">
    <property type="entry name" value="HTH_3"/>
    <property type="match status" value="1"/>
</dbReference>
<feature type="domain" description="HTH cro/C1-type" evidence="1">
    <location>
        <begin position="3"/>
        <end position="48"/>
    </location>
</feature>
<organism evidence="2 3">
    <name type="scientific">Candidatus Colimorpha enterica</name>
    <dbReference type="NCBI Taxonomy" id="3083063"/>
    <lineage>
        <taxon>Bacteria</taxon>
        <taxon>Pseudomonadati</taxon>
        <taxon>Bacteroidota</taxon>
        <taxon>Bacteroidia</taxon>
        <taxon>Bacteroidales</taxon>
        <taxon>Candidatus Colimorpha</taxon>
    </lineage>
</organism>
<dbReference type="GO" id="GO:0003677">
    <property type="term" value="F:DNA binding"/>
    <property type="evidence" value="ECO:0007669"/>
    <property type="project" value="InterPro"/>
</dbReference>
<dbReference type="InterPro" id="IPR001387">
    <property type="entry name" value="Cro/C1-type_HTH"/>
</dbReference>
<dbReference type="SUPFAM" id="SSF47413">
    <property type="entry name" value="lambda repressor-like DNA-binding domains"/>
    <property type="match status" value="1"/>
</dbReference>
<dbReference type="AlphaFoldDB" id="R6TSK2"/>
<gene>
    <name evidence="2" type="ORF">BN580_01090</name>
</gene>
<dbReference type="CDD" id="cd00093">
    <property type="entry name" value="HTH_XRE"/>
    <property type="match status" value="1"/>
</dbReference>